<dbReference type="EMBL" id="JWZT01005709">
    <property type="protein sequence ID" value="KII60275.1"/>
    <property type="molecule type" value="Genomic_DNA"/>
</dbReference>
<dbReference type="AlphaFoldDB" id="A0A0C2LZU0"/>
<reference evidence="1 2" key="1">
    <citation type="journal article" date="2014" name="Genome Biol. Evol.">
        <title>The genome of the myxosporean Thelohanellus kitauei shows adaptations to nutrient acquisition within its fish host.</title>
        <authorList>
            <person name="Yang Y."/>
            <person name="Xiong J."/>
            <person name="Zhou Z."/>
            <person name="Huo F."/>
            <person name="Miao W."/>
            <person name="Ran C."/>
            <person name="Liu Y."/>
            <person name="Zhang J."/>
            <person name="Feng J."/>
            <person name="Wang M."/>
            <person name="Wang M."/>
            <person name="Wang L."/>
            <person name="Yao B."/>
        </authorList>
    </citation>
    <scope>NUCLEOTIDE SEQUENCE [LARGE SCALE GENOMIC DNA]</scope>
    <source>
        <strain evidence="1">Wuqing</strain>
    </source>
</reference>
<gene>
    <name evidence="1" type="ORF">RF11_15372</name>
</gene>
<evidence type="ECO:0000313" key="1">
    <source>
        <dbReference type="EMBL" id="KII60275.1"/>
    </source>
</evidence>
<protein>
    <submittedName>
        <fullName evidence="1">Uncharacterized protein</fullName>
    </submittedName>
</protein>
<comment type="caution">
    <text evidence="1">The sequence shown here is derived from an EMBL/GenBank/DDBJ whole genome shotgun (WGS) entry which is preliminary data.</text>
</comment>
<organism evidence="1 2">
    <name type="scientific">Thelohanellus kitauei</name>
    <name type="common">Myxosporean</name>
    <dbReference type="NCBI Taxonomy" id="669202"/>
    <lineage>
        <taxon>Eukaryota</taxon>
        <taxon>Metazoa</taxon>
        <taxon>Cnidaria</taxon>
        <taxon>Myxozoa</taxon>
        <taxon>Myxosporea</taxon>
        <taxon>Bivalvulida</taxon>
        <taxon>Platysporina</taxon>
        <taxon>Myxobolidae</taxon>
        <taxon>Thelohanellus</taxon>
    </lineage>
</organism>
<dbReference type="Proteomes" id="UP000031668">
    <property type="component" value="Unassembled WGS sequence"/>
</dbReference>
<name>A0A0C2LZU0_THEKT</name>
<accession>A0A0C2LZU0</accession>
<keyword evidence="2" id="KW-1185">Reference proteome</keyword>
<proteinExistence type="predicted"/>
<evidence type="ECO:0000313" key="2">
    <source>
        <dbReference type="Proteomes" id="UP000031668"/>
    </source>
</evidence>
<sequence>MIWNKVSPHFPRDRSIYGCKKPWTVCHEITKKLSYPETVINMMKVEHGVLFFSSEASKKIWVLGNLDENTTTWDFDETDIKDIFIEPKKKRSLYIIKATW</sequence>